<evidence type="ECO:0000256" key="9">
    <source>
        <dbReference type="SAM" id="Phobius"/>
    </source>
</evidence>
<protein>
    <submittedName>
        <fullName evidence="11">Sugar transferase</fullName>
    </submittedName>
</protein>
<proteinExistence type="inferred from homology"/>
<evidence type="ECO:0000313" key="12">
    <source>
        <dbReference type="Proteomes" id="UP000305709"/>
    </source>
</evidence>
<dbReference type="Pfam" id="PF02397">
    <property type="entry name" value="Bac_transf"/>
    <property type="match status" value="1"/>
</dbReference>
<keyword evidence="3" id="KW-1003">Cell membrane</keyword>
<dbReference type="InterPro" id="IPR003362">
    <property type="entry name" value="Bact_transf"/>
</dbReference>
<evidence type="ECO:0000259" key="10">
    <source>
        <dbReference type="Pfam" id="PF02397"/>
    </source>
</evidence>
<dbReference type="OrthoDB" id="9808602at2"/>
<evidence type="ECO:0000256" key="5">
    <source>
        <dbReference type="ARBA" id="ARBA00022692"/>
    </source>
</evidence>
<evidence type="ECO:0000256" key="3">
    <source>
        <dbReference type="ARBA" id="ARBA00022475"/>
    </source>
</evidence>
<evidence type="ECO:0000313" key="11">
    <source>
        <dbReference type="EMBL" id="TNC75019.1"/>
    </source>
</evidence>
<organism evidence="11 12">
    <name type="scientific">Rubellimicrobium roseum</name>
    <dbReference type="NCBI Taxonomy" id="687525"/>
    <lineage>
        <taxon>Bacteria</taxon>
        <taxon>Pseudomonadati</taxon>
        <taxon>Pseudomonadota</taxon>
        <taxon>Alphaproteobacteria</taxon>
        <taxon>Rhodobacterales</taxon>
        <taxon>Roseobacteraceae</taxon>
        <taxon>Rubellimicrobium</taxon>
    </lineage>
</organism>
<comment type="caution">
    <text evidence="11">The sequence shown here is derived from an EMBL/GenBank/DDBJ whole genome shotgun (WGS) entry which is preliminary data.</text>
</comment>
<sequence>MATARPRRFYRHVVKRTLDILAVLLALPIVLPIVATLAIAVAMEGGQPFYTQQRIGRGGRLFRMWKLRSMVPDADARLEAHLRDHPEARAEWDETQKLKDDPRITRLGRLLRKSSLDELPQLWNVLKGDMSLVGPRPMMPSQAALYPGTAYFELRPGITGPWQVSERNSTSFAARAYYDSAYLNGLSLGLDLRILFATVRVILRATGY</sequence>
<reference evidence="11 12" key="1">
    <citation type="submission" date="2019-06" db="EMBL/GenBank/DDBJ databases">
        <authorList>
            <person name="Jiang L."/>
        </authorList>
    </citation>
    <scope>NUCLEOTIDE SEQUENCE [LARGE SCALE GENOMIC DNA]</scope>
    <source>
        <strain evidence="11 12">YIM 48858</strain>
    </source>
</reference>
<dbReference type="GO" id="GO:0005886">
    <property type="term" value="C:plasma membrane"/>
    <property type="evidence" value="ECO:0007669"/>
    <property type="project" value="UniProtKB-SubCell"/>
</dbReference>
<accession>A0A5C4NRJ9</accession>
<comment type="similarity">
    <text evidence="2">Belongs to the bacterial sugar transferase family.</text>
</comment>
<evidence type="ECO:0000256" key="4">
    <source>
        <dbReference type="ARBA" id="ARBA00022679"/>
    </source>
</evidence>
<keyword evidence="7 9" id="KW-0472">Membrane</keyword>
<evidence type="ECO:0000256" key="1">
    <source>
        <dbReference type="ARBA" id="ARBA00004236"/>
    </source>
</evidence>
<evidence type="ECO:0000256" key="6">
    <source>
        <dbReference type="ARBA" id="ARBA00022989"/>
    </source>
</evidence>
<dbReference type="GO" id="GO:0016780">
    <property type="term" value="F:phosphotransferase activity, for other substituted phosphate groups"/>
    <property type="evidence" value="ECO:0007669"/>
    <property type="project" value="TreeGrafter"/>
</dbReference>
<feature type="transmembrane region" description="Helical" evidence="9">
    <location>
        <begin position="20"/>
        <end position="43"/>
    </location>
</feature>
<name>A0A5C4NRJ9_9RHOB</name>
<keyword evidence="4 11" id="KW-0808">Transferase</keyword>
<keyword evidence="12" id="KW-1185">Reference proteome</keyword>
<dbReference type="PANTHER" id="PTHR30576">
    <property type="entry name" value="COLANIC BIOSYNTHESIS UDP-GLUCOSE LIPID CARRIER TRANSFERASE"/>
    <property type="match status" value="1"/>
</dbReference>
<dbReference type="Proteomes" id="UP000305709">
    <property type="component" value="Unassembled WGS sequence"/>
</dbReference>
<keyword evidence="5 9" id="KW-0812">Transmembrane</keyword>
<dbReference type="EMBL" id="VDFV01000001">
    <property type="protein sequence ID" value="TNC75019.1"/>
    <property type="molecule type" value="Genomic_DNA"/>
</dbReference>
<evidence type="ECO:0000256" key="7">
    <source>
        <dbReference type="ARBA" id="ARBA00023136"/>
    </source>
</evidence>
<keyword evidence="6 9" id="KW-1133">Transmembrane helix</keyword>
<dbReference type="PANTHER" id="PTHR30576:SF4">
    <property type="entry name" value="UNDECAPRENYL-PHOSPHATE GALACTOSE PHOSPHOTRANSFERASE"/>
    <property type="match status" value="1"/>
</dbReference>
<dbReference type="GO" id="GO:0000271">
    <property type="term" value="P:polysaccharide biosynthetic process"/>
    <property type="evidence" value="ECO:0007669"/>
    <property type="project" value="UniProtKB-KW"/>
</dbReference>
<gene>
    <name evidence="11" type="ORF">FHG71_01310</name>
</gene>
<feature type="domain" description="Bacterial sugar transferase" evidence="10">
    <location>
        <begin position="15"/>
        <end position="203"/>
    </location>
</feature>
<comment type="subcellular location">
    <subcellularLocation>
        <location evidence="1">Cell membrane</location>
    </subcellularLocation>
</comment>
<dbReference type="AlphaFoldDB" id="A0A5C4NRJ9"/>
<keyword evidence="8" id="KW-0270">Exopolysaccharide synthesis</keyword>
<evidence type="ECO:0000256" key="8">
    <source>
        <dbReference type="ARBA" id="ARBA00023169"/>
    </source>
</evidence>
<evidence type="ECO:0000256" key="2">
    <source>
        <dbReference type="ARBA" id="ARBA00006464"/>
    </source>
</evidence>